<keyword evidence="5 6" id="KW-0472">Membrane</keyword>
<dbReference type="PIRSF" id="PIRSF016013">
    <property type="entry name" value="AtER_Rer1p"/>
    <property type="match status" value="1"/>
</dbReference>
<dbReference type="GO" id="GO:0006890">
    <property type="term" value="P:retrograde vesicle-mediated transport, Golgi to endoplasmic reticulum"/>
    <property type="evidence" value="ECO:0007669"/>
    <property type="project" value="TreeGrafter"/>
</dbReference>
<dbReference type="STRING" id="40148.A0A0D9Y256"/>
<dbReference type="InterPro" id="IPR004932">
    <property type="entry name" value="Rer1"/>
</dbReference>
<evidence type="ECO:0000256" key="1">
    <source>
        <dbReference type="ARBA" id="ARBA00004141"/>
    </source>
</evidence>
<dbReference type="PANTHER" id="PTHR10743">
    <property type="entry name" value="PROTEIN RER1"/>
    <property type="match status" value="1"/>
</dbReference>
<dbReference type="Proteomes" id="UP000026961">
    <property type="component" value="Chromosome 1"/>
</dbReference>
<protein>
    <recommendedName>
        <fullName evidence="6">Protein RER1</fullName>
    </recommendedName>
</protein>
<name>A0A0D9Y256_9ORYZ</name>
<reference evidence="8" key="3">
    <citation type="submission" date="2018-05" db="EMBL/GenBank/DDBJ databases">
        <title>OgluRS3 (Oryza glumaepatula Reference Sequence Version 3).</title>
        <authorList>
            <person name="Zhang J."/>
            <person name="Kudrna D."/>
            <person name="Lee S."/>
            <person name="Talag J."/>
            <person name="Welchert J."/>
            <person name="Wing R.A."/>
        </authorList>
    </citation>
    <scope>NUCLEOTIDE SEQUENCE [LARGE SCALE GENOMIC DNA]</scope>
</reference>
<feature type="transmembrane region" description="Helical" evidence="7">
    <location>
        <begin position="64"/>
        <end position="85"/>
    </location>
</feature>
<reference evidence="8" key="1">
    <citation type="submission" date="2013-08" db="EMBL/GenBank/DDBJ databases">
        <title>Oryza genome evolution.</title>
        <authorList>
            <person name="Wing R.A."/>
            <person name="Panaud O."/>
            <person name="Oliveira A.C."/>
        </authorList>
    </citation>
    <scope>NUCLEOTIDE SEQUENCE</scope>
</reference>
<dbReference type="PANTHER" id="PTHR10743:SF0">
    <property type="entry name" value="PROTEIN RER1"/>
    <property type="match status" value="1"/>
</dbReference>
<evidence type="ECO:0000256" key="3">
    <source>
        <dbReference type="ARBA" id="ARBA00022692"/>
    </source>
</evidence>
<evidence type="ECO:0000313" key="9">
    <source>
        <dbReference type="Proteomes" id="UP000026961"/>
    </source>
</evidence>
<evidence type="ECO:0000256" key="7">
    <source>
        <dbReference type="SAM" id="Phobius"/>
    </source>
</evidence>
<dbReference type="GO" id="GO:0006621">
    <property type="term" value="P:protein retention in ER lumen"/>
    <property type="evidence" value="ECO:0007669"/>
    <property type="project" value="TreeGrafter"/>
</dbReference>
<comment type="subcellular location">
    <subcellularLocation>
        <location evidence="1">Membrane</location>
        <topology evidence="1">Multi-pass membrane protein</topology>
    </subcellularLocation>
</comment>
<evidence type="ECO:0000256" key="2">
    <source>
        <dbReference type="ARBA" id="ARBA00006070"/>
    </source>
</evidence>
<dbReference type="Proteomes" id="UP000026961">
    <property type="component" value="Chromosome 9"/>
</dbReference>
<dbReference type="EnsemblPlants" id="OGLUM01G00440.1">
    <property type="protein sequence ID" value="OGLUM01G00440.1"/>
    <property type="gene ID" value="OGLUM01G00440"/>
</dbReference>
<evidence type="ECO:0000256" key="5">
    <source>
        <dbReference type="ARBA" id="ARBA00023136"/>
    </source>
</evidence>
<dbReference type="GO" id="GO:0000139">
    <property type="term" value="C:Golgi membrane"/>
    <property type="evidence" value="ECO:0007669"/>
    <property type="project" value="TreeGrafter"/>
</dbReference>
<keyword evidence="9" id="KW-1185">Reference proteome</keyword>
<sequence>MDGAADSGTAGAAAAAAKWRTDASRAFQYYLDRSTPHATGRWIGTLAVAAIYALRVYLVQGFYIVTYGLGIYLLNLLIGFLSPMVDPEAHAAASSDGPALPTRGSDEFKPFIRRLPEFKFWYAITKAFLIAFVMTFFSVFDVPVFWPILLCYWVVLFVLTMKRQIVHMIKYKYVPFSVGKQKYGGKKSAGSSSSKD</sequence>
<feature type="transmembrane region" description="Helical" evidence="7">
    <location>
        <begin position="39"/>
        <end position="58"/>
    </location>
</feature>
<proteinExistence type="inferred from homology"/>
<accession>A0A0D9Y256</accession>
<keyword evidence="4 7" id="KW-1133">Transmembrane helix</keyword>
<comment type="similarity">
    <text evidence="2 6">Belongs to the RER1 family.</text>
</comment>
<dbReference type="Gramene" id="OGLUM01G00440.1">
    <property type="protein sequence ID" value="OGLUM01G00440.1"/>
    <property type="gene ID" value="OGLUM01G00440"/>
</dbReference>
<dbReference type="Gramene" id="OGLUM09G17510.1">
    <property type="protein sequence ID" value="OGLUM09G17510.1"/>
    <property type="gene ID" value="OGLUM09G17510"/>
</dbReference>
<feature type="transmembrane region" description="Helical" evidence="7">
    <location>
        <begin position="120"/>
        <end position="138"/>
    </location>
</feature>
<dbReference type="eggNOG" id="KOG1688">
    <property type="taxonomic scope" value="Eukaryota"/>
</dbReference>
<evidence type="ECO:0000256" key="4">
    <source>
        <dbReference type="ARBA" id="ARBA00022989"/>
    </source>
</evidence>
<feature type="transmembrane region" description="Helical" evidence="7">
    <location>
        <begin position="144"/>
        <end position="161"/>
    </location>
</feature>
<evidence type="ECO:0000256" key="6">
    <source>
        <dbReference type="PIRNR" id="PIRNR016013"/>
    </source>
</evidence>
<keyword evidence="3 7" id="KW-0812">Transmembrane</keyword>
<evidence type="ECO:0000313" key="8">
    <source>
        <dbReference type="EnsemblPlants" id="OGLUM01G00440.1"/>
    </source>
</evidence>
<organism evidence="8">
    <name type="scientific">Oryza glumipatula</name>
    <dbReference type="NCBI Taxonomy" id="40148"/>
    <lineage>
        <taxon>Eukaryota</taxon>
        <taxon>Viridiplantae</taxon>
        <taxon>Streptophyta</taxon>
        <taxon>Embryophyta</taxon>
        <taxon>Tracheophyta</taxon>
        <taxon>Spermatophyta</taxon>
        <taxon>Magnoliopsida</taxon>
        <taxon>Liliopsida</taxon>
        <taxon>Poales</taxon>
        <taxon>Poaceae</taxon>
        <taxon>BOP clade</taxon>
        <taxon>Oryzoideae</taxon>
        <taxon>Oryzeae</taxon>
        <taxon>Oryzinae</taxon>
        <taxon>Oryza</taxon>
    </lineage>
</organism>
<dbReference type="AlphaFoldDB" id="A0A0D9Y256"/>
<dbReference type="Pfam" id="PF03248">
    <property type="entry name" value="Rer1"/>
    <property type="match status" value="1"/>
</dbReference>
<dbReference type="EnsemblPlants" id="OGLUM09G17510.1">
    <property type="protein sequence ID" value="OGLUM09G17510.1"/>
    <property type="gene ID" value="OGLUM09G17510"/>
</dbReference>
<reference evidence="8" key="2">
    <citation type="submission" date="2015-04" db="UniProtKB">
        <authorList>
            <consortium name="EnsemblPlants"/>
        </authorList>
    </citation>
    <scope>IDENTIFICATION</scope>
</reference>
<comment type="function">
    <text evidence="6">Involved in the retrieval of endoplasmic reticulum membrane proteins from the early Golgi compartment.</text>
</comment>
<dbReference type="HOGENOM" id="CLU_074889_1_1_1"/>
<dbReference type="GO" id="GO:0005783">
    <property type="term" value="C:endoplasmic reticulum"/>
    <property type="evidence" value="ECO:0007669"/>
    <property type="project" value="GOC"/>
</dbReference>